<protein>
    <recommendedName>
        <fullName evidence="10">cardiolipin synthase (CMP-forming)</fullName>
        <ecNumber evidence="10">2.7.8.41</ecNumber>
    </recommendedName>
</protein>
<dbReference type="Pfam" id="PF01066">
    <property type="entry name" value="CDP-OH_P_transf"/>
    <property type="match status" value="1"/>
</dbReference>
<keyword evidence="3" id="KW-0808">Transferase</keyword>
<dbReference type="STRING" id="1965070.A0A3S4R671"/>
<dbReference type="EMBL" id="NCKU01001443">
    <property type="protein sequence ID" value="RWS12099.1"/>
    <property type="molecule type" value="Genomic_DNA"/>
</dbReference>
<feature type="region of interest" description="Disordered" evidence="12">
    <location>
        <begin position="156"/>
        <end position="262"/>
    </location>
</feature>
<proteinExistence type="predicted"/>
<dbReference type="InterPro" id="IPR050324">
    <property type="entry name" value="CDP-alcohol_PTase-I"/>
</dbReference>
<dbReference type="GO" id="GO:0005739">
    <property type="term" value="C:mitochondrion"/>
    <property type="evidence" value="ECO:0007669"/>
    <property type="project" value="TreeGrafter"/>
</dbReference>
<feature type="compositionally biased region" description="Pro residues" evidence="12">
    <location>
        <begin position="209"/>
        <end position="222"/>
    </location>
</feature>
<dbReference type="PANTHER" id="PTHR14269:SF60">
    <property type="entry name" value="CARDIOLIPIN SYNTHASE (CMP-FORMING)"/>
    <property type="match status" value="1"/>
</dbReference>
<reference evidence="13 14" key="1">
    <citation type="journal article" date="2018" name="Gigascience">
        <title>Genomes of trombidid mites reveal novel predicted allergens and laterally-transferred genes associated with secondary metabolism.</title>
        <authorList>
            <person name="Dong X."/>
            <person name="Chaisiri K."/>
            <person name="Xia D."/>
            <person name="Armstrong S.D."/>
            <person name="Fang Y."/>
            <person name="Donnelly M.J."/>
            <person name="Kadowaki T."/>
            <person name="McGarry J.W."/>
            <person name="Darby A.C."/>
            <person name="Makepeace B.L."/>
        </authorList>
    </citation>
    <scope>NUCLEOTIDE SEQUENCE [LARGE SCALE GENOMIC DNA]</scope>
    <source>
        <strain evidence="13">UoL-WK</strain>
    </source>
</reference>
<name>A0A3S4R671_9ACAR</name>
<evidence type="ECO:0000256" key="3">
    <source>
        <dbReference type="ARBA" id="ARBA00022679"/>
    </source>
</evidence>
<evidence type="ECO:0000313" key="13">
    <source>
        <dbReference type="EMBL" id="RWS12099.1"/>
    </source>
</evidence>
<keyword evidence="7" id="KW-0472">Membrane</keyword>
<dbReference type="GO" id="GO:0032049">
    <property type="term" value="P:cardiolipin biosynthetic process"/>
    <property type="evidence" value="ECO:0007669"/>
    <property type="project" value="TreeGrafter"/>
</dbReference>
<evidence type="ECO:0000256" key="6">
    <source>
        <dbReference type="ARBA" id="ARBA00023098"/>
    </source>
</evidence>
<keyword evidence="14" id="KW-1185">Reference proteome</keyword>
<evidence type="ECO:0000256" key="10">
    <source>
        <dbReference type="ARBA" id="ARBA00039001"/>
    </source>
</evidence>
<dbReference type="PANTHER" id="PTHR14269">
    <property type="entry name" value="CDP-DIACYLGLYCEROL--GLYCEROL-3-PHOSPHATE 3-PHOSPHATIDYLTRANSFERASE-RELATED"/>
    <property type="match status" value="1"/>
</dbReference>
<dbReference type="InterPro" id="IPR000462">
    <property type="entry name" value="CDP-OH_P_trans"/>
</dbReference>
<comment type="subcellular location">
    <subcellularLocation>
        <location evidence="1">Membrane</location>
        <topology evidence="1">Multi-pass membrane protein</topology>
    </subcellularLocation>
</comment>
<evidence type="ECO:0000256" key="9">
    <source>
        <dbReference type="ARBA" id="ARBA00023264"/>
    </source>
</evidence>
<dbReference type="Proteomes" id="UP000285301">
    <property type="component" value="Unassembled WGS sequence"/>
</dbReference>
<keyword evidence="6" id="KW-0443">Lipid metabolism</keyword>
<dbReference type="OrthoDB" id="10020554at2759"/>
<evidence type="ECO:0000256" key="5">
    <source>
        <dbReference type="ARBA" id="ARBA00022989"/>
    </source>
</evidence>
<dbReference type="Gene3D" id="1.20.120.1760">
    <property type="match status" value="1"/>
</dbReference>
<sequence length="262" mass="27630">MAFALFSVAGITDLLDGYIARNFQNQQSVLGSFLDPFADKLLVATLFATLTYTGNIPVPLTAVILLRDVLLISGAAYLRYKSLPAPRKISRYFDFKYATVQISPTTISKINTAFQLSVVASTLTACLFGFVGHPFVTCLYWTTAGTTVASGIIRSRSKKMADEQPEGEQPPAEGEKTEGGEAAAGEQAAEATPPESATSAAEPTSEAAPPQPEAAAAPPPEAAAPSEAVQSEVTKSKASKTGSKARRKRGELDLPTARIGFL</sequence>
<dbReference type="GO" id="GO:0043337">
    <property type="term" value="F:cardiolipin synthase (CMP-forming)"/>
    <property type="evidence" value="ECO:0007669"/>
    <property type="project" value="UniProtKB-EC"/>
</dbReference>
<organism evidence="13 14">
    <name type="scientific">Dinothrombium tinctorium</name>
    <dbReference type="NCBI Taxonomy" id="1965070"/>
    <lineage>
        <taxon>Eukaryota</taxon>
        <taxon>Metazoa</taxon>
        <taxon>Ecdysozoa</taxon>
        <taxon>Arthropoda</taxon>
        <taxon>Chelicerata</taxon>
        <taxon>Arachnida</taxon>
        <taxon>Acari</taxon>
        <taxon>Acariformes</taxon>
        <taxon>Trombidiformes</taxon>
        <taxon>Prostigmata</taxon>
        <taxon>Anystina</taxon>
        <taxon>Parasitengona</taxon>
        <taxon>Trombidioidea</taxon>
        <taxon>Trombidiidae</taxon>
        <taxon>Dinothrombium</taxon>
    </lineage>
</organism>
<dbReference type="GO" id="GO:0016020">
    <property type="term" value="C:membrane"/>
    <property type="evidence" value="ECO:0007669"/>
    <property type="project" value="UniProtKB-SubCell"/>
</dbReference>
<keyword evidence="5" id="KW-1133">Transmembrane helix</keyword>
<dbReference type="EC" id="2.7.8.41" evidence="10"/>
<keyword evidence="2" id="KW-0444">Lipid biosynthesis</keyword>
<keyword evidence="8" id="KW-0594">Phospholipid biosynthesis</keyword>
<comment type="catalytic activity">
    <reaction evidence="11">
        <text>a CDP-1,2-diacyl-sn-glycerol + a 1,2-diacyl-sn-glycero-3-phospho-(1'-sn-glycerol) = a cardiolipin + CMP + H(+)</text>
        <dbReference type="Rhea" id="RHEA:32931"/>
        <dbReference type="ChEBI" id="CHEBI:15378"/>
        <dbReference type="ChEBI" id="CHEBI:58332"/>
        <dbReference type="ChEBI" id="CHEBI:60377"/>
        <dbReference type="ChEBI" id="CHEBI:62237"/>
        <dbReference type="ChEBI" id="CHEBI:64716"/>
        <dbReference type="EC" id="2.7.8.41"/>
    </reaction>
</comment>
<evidence type="ECO:0000256" key="11">
    <source>
        <dbReference type="ARBA" id="ARBA00047433"/>
    </source>
</evidence>
<feature type="non-terminal residue" evidence="13">
    <location>
        <position position="262"/>
    </location>
</feature>
<evidence type="ECO:0000256" key="8">
    <source>
        <dbReference type="ARBA" id="ARBA00023209"/>
    </source>
</evidence>
<evidence type="ECO:0000256" key="12">
    <source>
        <dbReference type="SAM" id="MobiDB-lite"/>
    </source>
</evidence>
<evidence type="ECO:0000256" key="1">
    <source>
        <dbReference type="ARBA" id="ARBA00004141"/>
    </source>
</evidence>
<evidence type="ECO:0000256" key="7">
    <source>
        <dbReference type="ARBA" id="ARBA00023136"/>
    </source>
</evidence>
<feature type="compositionally biased region" description="Low complexity" evidence="12">
    <location>
        <begin position="180"/>
        <end position="208"/>
    </location>
</feature>
<evidence type="ECO:0000256" key="2">
    <source>
        <dbReference type="ARBA" id="ARBA00022516"/>
    </source>
</evidence>
<dbReference type="AlphaFoldDB" id="A0A3S4R671"/>
<evidence type="ECO:0000313" key="14">
    <source>
        <dbReference type="Proteomes" id="UP000285301"/>
    </source>
</evidence>
<accession>A0A3S4R671</accession>
<comment type="caution">
    <text evidence="13">The sequence shown here is derived from an EMBL/GenBank/DDBJ whole genome shotgun (WGS) entry which is preliminary data.</text>
</comment>
<keyword evidence="4" id="KW-0812">Transmembrane</keyword>
<keyword evidence="9" id="KW-1208">Phospholipid metabolism</keyword>
<evidence type="ECO:0000256" key="4">
    <source>
        <dbReference type="ARBA" id="ARBA00022692"/>
    </source>
</evidence>
<dbReference type="InterPro" id="IPR043130">
    <property type="entry name" value="CDP-OH_PTrfase_TM_dom"/>
</dbReference>
<gene>
    <name evidence="13" type="ORF">B4U79_05292</name>
</gene>